<gene>
    <name evidence="1" type="ORF">DNTS_015569</name>
</gene>
<accession>A0A553NI10</accession>
<dbReference type="Proteomes" id="UP000316079">
    <property type="component" value="Unassembled WGS sequence"/>
</dbReference>
<dbReference type="OrthoDB" id="6079678at2759"/>
<evidence type="ECO:0000313" key="2">
    <source>
        <dbReference type="Proteomes" id="UP000316079"/>
    </source>
</evidence>
<evidence type="ECO:0000313" key="1">
    <source>
        <dbReference type="EMBL" id="TRY65029.1"/>
    </source>
</evidence>
<protein>
    <submittedName>
        <fullName evidence="1">Uncharacterized protein</fullName>
    </submittedName>
</protein>
<reference evidence="1 2" key="1">
    <citation type="journal article" date="2019" name="Sci. Data">
        <title>Hybrid genome assembly and annotation of Danionella translucida.</title>
        <authorList>
            <person name="Kadobianskyi M."/>
            <person name="Schulze L."/>
            <person name="Schuelke M."/>
            <person name="Judkewitz B."/>
        </authorList>
    </citation>
    <scope>NUCLEOTIDE SEQUENCE [LARGE SCALE GENOMIC DNA]</scope>
    <source>
        <strain evidence="1 2">Bolton</strain>
    </source>
</reference>
<organism evidence="1 2">
    <name type="scientific">Danionella cerebrum</name>
    <dbReference type="NCBI Taxonomy" id="2873325"/>
    <lineage>
        <taxon>Eukaryota</taxon>
        <taxon>Metazoa</taxon>
        <taxon>Chordata</taxon>
        <taxon>Craniata</taxon>
        <taxon>Vertebrata</taxon>
        <taxon>Euteleostomi</taxon>
        <taxon>Actinopterygii</taxon>
        <taxon>Neopterygii</taxon>
        <taxon>Teleostei</taxon>
        <taxon>Ostariophysi</taxon>
        <taxon>Cypriniformes</taxon>
        <taxon>Danionidae</taxon>
        <taxon>Danioninae</taxon>
        <taxon>Danionella</taxon>
    </lineage>
</organism>
<proteinExistence type="predicted"/>
<comment type="caution">
    <text evidence="1">The sequence shown here is derived from an EMBL/GenBank/DDBJ whole genome shotgun (WGS) entry which is preliminary data.</text>
</comment>
<sequence length="131" mass="14167">MATTKVSEEKQGVKNFLRPSICLASLITDSKLTFHFLCSAFLLLSPPGPLLPAVHSPPCGNYAVMVERSRLHSSLRPPYCMCLCSKHSSSLDSQLASEAASCELTAGTLGTLHMESRTQIVLHFTGKSQCL</sequence>
<dbReference type="AlphaFoldDB" id="A0A553NI10"/>
<dbReference type="EMBL" id="SRMA01026959">
    <property type="protein sequence ID" value="TRY65029.1"/>
    <property type="molecule type" value="Genomic_DNA"/>
</dbReference>
<keyword evidence="2" id="KW-1185">Reference proteome</keyword>
<name>A0A553NI10_9TELE</name>